<comment type="caution">
    <text evidence="2">The sequence shown here is derived from an EMBL/GenBank/DDBJ whole genome shotgun (WGS) entry which is preliminary data.</text>
</comment>
<feature type="domain" description="HTH cro/C1-type" evidence="1">
    <location>
        <begin position="7"/>
        <end position="52"/>
    </location>
</feature>
<dbReference type="CDD" id="cd00093">
    <property type="entry name" value="HTH_XRE"/>
    <property type="match status" value="1"/>
</dbReference>
<dbReference type="GO" id="GO:0003677">
    <property type="term" value="F:DNA binding"/>
    <property type="evidence" value="ECO:0007669"/>
    <property type="project" value="InterPro"/>
</dbReference>
<proteinExistence type="predicted"/>
<dbReference type="SUPFAM" id="SSF47413">
    <property type="entry name" value="lambda repressor-like DNA-binding domains"/>
    <property type="match status" value="1"/>
</dbReference>
<evidence type="ECO:0000259" key="1">
    <source>
        <dbReference type="Pfam" id="PF01381"/>
    </source>
</evidence>
<sequence>MRTRRLVREGNGRLSQEQIAKALNTWRESVGHWETGRSEPRPQKRASYARLLDGLSACCPAEAALPRCVKVLLQH</sequence>
<evidence type="ECO:0000313" key="3">
    <source>
        <dbReference type="Proteomes" id="UP000545761"/>
    </source>
</evidence>
<reference evidence="2 3" key="1">
    <citation type="submission" date="2020-07" db="EMBL/GenBank/DDBJ databases">
        <title>Streptomyces isolated from Indian soil.</title>
        <authorList>
            <person name="Mandal S."/>
            <person name="Maiti P.K."/>
        </authorList>
    </citation>
    <scope>NUCLEOTIDE SEQUENCE [LARGE SCALE GENOMIC DNA]</scope>
    <source>
        <strain evidence="2 3">PSKA28</strain>
    </source>
</reference>
<dbReference type="Gene3D" id="1.10.260.40">
    <property type="entry name" value="lambda repressor-like DNA-binding domains"/>
    <property type="match status" value="1"/>
</dbReference>
<dbReference type="InterPro" id="IPR010982">
    <property type="entry name" value="Lambda_DNA-bd_dom_sf"/>
</dbReference>
<evidence type="ECO:0000313" key="2">
    <source>
        <dbReference type="EMBL" id="MBA2947948.1"/>
    </source>
</evidence>
<name>A0A7W0DMS3_9ACTN</name>
<gene>
    <name evidence="2" type="ORF">H1D24_19555</name>
</gene>
<organism evidence="2 3">
    <name type="scientific">Streptomyces himalayensis subsp. himalayensis</name>
    <dbReference type="NCBI Taxonomy" id="2756131"/>
    <lineage>
        <taxon>Bacteria</taxon>
        <taxon>Bacillati</taxon>
        <taxon>Actinomycetota</taxon>
        <taxon>Actinomycetes</taxon>
        <taxon>Kitasatosporales</taxon>
        <taxon>Streptomycetaceae</taxon>
        <taxon>Streptomyces</taxon>
        <taxon>Streptomyces himalayensis</taxon>
    </lineage>
</organism>
<dbReference type="EMBL" id="JACEHE010000011">
    <property type="protein sequence ID" value="MBA2947948.1"/>
    <property type="molecule type" value="Genomic_DNA"/>
</dbReference>
<dbReference type="InterPro" id="IPR001387">
    <property type="entry name" value="Cro/C1-type_HTH"/>
</dbReference>
<dbReference type="Pfam" id="PF01381">
    <property type="entry name" value="HTH_3"/>
    <property type="match status" value="1"/>
</dbReference>
<accession>A0A7W0DMS3</accession>
<dbReference type="AlphaFoldDB" id="A0A7W0DMS3"/>
<protein>
    <submittedName>
        <fullName evidence="2">Helix-turn-helix domain-containing protein</fullName>
    </submittedName>
</protein>
<dbReference type="Proteomes" id="UP000545761">
    <property type="component" value="Unassembled WGS sequence"/>
</dbReference>